<evidence type="ECO:0000256" key="5">
    <source>
        <dbReference type="SAM" id="Phobius"/>
    </source>
</evidence>
<gene>
    <name evidence="7" type="ORF">MO867_00720</name>
</gene>
<dbReference type="Gene3D" id="1.20.1540.10">
    <property type="entry name" value="Rhomboid-like"/>
    <property type="match status" value="1"/>
</dbReference>
<feature type="transmembrane region" description="Helical" evidence="5">
    <location>
        <begin position="7"/>
        <end position="25"/>
    </location>
</feature>
<sequence>MRQNLKWVGAIFLALAVIEIINIITGRSLNQFGIVPRSINHLPHIFSAPLLHANTWHFFSNILTLCIFSFLLLQYGVNTYLKVTLTIIITTGLAVWLFAGRGNHLGASSVIYGYFGFLLLAGFISKQFSRLLISIVVGLLYGGLIFGVLPHGRYISWESHLFGFIFGLLAAKIWARVPSYNISR</sequence>
<dbReference type="GO" id="GO:0016020">
    <property type="term" value="C:membrane"/>
    <property type="evidence" value="ECO:0007669"/>
    <property type="project" value="UniProtKB-SubCell"/>
</dbReference>
<evidence type="ECO:0000313" key="8">
    <source>
        <dbReference type="Proteomes" id="UP001139028"/>
    </source>
</evidence>
<dbReference type="SUPFAM" id="SSF144091">
    <property type="entry name" value="Rhomboid-like"/>
    <property type="match status" value="1"/>
</dbReference>
<comment type="caution">
    <text evidence="7">The sequence shown here is derived from an EMBL/GenBank/DDBJ whole genome shotgun (WGS) entry which is preliminary data.</text>
</comment>
<feature type="transmembrane region" description="Helical" evidence="5">
    <location>
        <begin position="155"/>
        <end position="175"/>
    </location>
</feature>
<dbReference type="Proteomes" id="UP001139028">
    <property type="component" value="Unassembled WGS sequence"/>
</dbReference>
<dbReference type="InterPro" id="IPR022764">
    <property type="entry name" value="Peptidase_S54_rhomboid_dom"/>
</dbReference>
<feature type="transmembrane region" description="Helical" evidence="5">
    <location>
        <begin position="80"/>
        <end position="99"/>
    </location>
</feature>
<reference evidence="7" key="1">
    <citation type="journal article" date="2022" name="Arch. Microbiol.">
        <title>Microbulbifer okhotskensis sp. nov., isolated from a deep bottom sediment of the Okhotsk Sea.</title>
        <authorList>
            <person name="Romanenko L."/>
            <person name="Kurilenko V."/>
            <person name="Otstavnykh N."/>
            <person name="Velansky P."/>
            <person name="Isaeva M."/>
            <person name="Mikhailov V."/>
        </authorList>
    </citation>
    <scope>NUCLEOTIDE SEQUENCE</scope>
    <source>
        <strain evidence="7">OS29</strain>
    </source>
</reference>
<accession>A0A9X2J3B4</accession>
<name>A0A9X2J3B4_9GAMM</name>
<keyword evidence="2 5" id="KW-0812">Transmembrane</keyword>
<dbReference type="EMBL" id="JALBWM010000002">
    <property type="protein sequence ID" value="MCO1332848.1"/>
    <property type="molecule type" value="Genomic_DNA"/>
</dbReference>
<evidence type="ECO:0000256" key="3">
    <source>
        <dbReference type="ARBA" id="ARBA00022989"/>
    </source>
</evidence>
<dbReference type="GO" id="GO:0006508">
    <property type="term" value="P:proteolysis"/>
    <property type="evidence" value="ECO:0007669"/>
    <property type="project" value="UniProtKB-KW"/>
</dbReference>
<keyword evidence="7" id="KW-0645">Protease</keyword>
<dbReference type="GO" id="GO:0004252">
    <property type="term" value="F:serine-type endopeptidase activity"/>
    <property type="evidence" value="ECO:0007669"/>
    <property type="project" value="InterPro"/>
</dbReference>
<evidence type="ECO:0000256" key="2">
    <source>
        <dbReference type="ARBA" id="ARBA00022692"/>
    </source>
</evidence>
<protein>
    <submittedName>
        <fullName evidence="7">Rhomboid family intramembrane serine protease</fullName>
    </submittedName>
</protein>
<feature type="transmembrane region" description="Helical" evidence="5">
    <location>
        <begin position="131"/>
        <end position="149"/>
    </location>
</feature>
<keyword evidence="8" id="KW-1185">Reference proteome</keyword>
<evidence type="ECO:0000259" key="6">
    <source>
        <dbReference type="Pfam" id="PF01694"/>
    </source>
</evidence>
<feature type="transmembrane region" description="Helical" evidence="5">
    <location>
        <begin position="105"/>
        <end position="124"/>
    </location>
</feature>
<keyword evidence="4 5" id="KW-0472">Membrane</keyword>
<comment type="subcellular location">
    <subcellularLocation>
        <location evidence="1">Membrane</location>
        <topology evidence="1">Multi-pass membrane protein</topology>
    </subcellularLocation>
</comment>
<keyword evidence="3 5" id="KW-1133">Transmembrane helix</keyword>
<dbReference type="AlphaFoldDB" id="A0A9X2J3B4"/>
<proteinExistence type="predicted"/>
<evidence type="ECO:0000313" key="7">
    <source>
        <dbReference type="EMBL" id="MCO1332848.1"/>
    </source>
</evidence>
<keyword evidence="7" id="KW-0378">Hydrolase</keyword>
<organism evidence="7 8">
    <name type="scientific">Microbulbifer okhotskensis</name>
    <dbReference type="NCBI Taxonomy" id="2926617"/>
    <lineage>
        <taxon>Bacteria</taxon>
        <taxon>Pseudomonadati</taxon>
        <taxon>Pseudomonadota</taxon>
        <taxon>Gammaproteobacteria</taxon>
        <taxon>Cellvibrionales</taxon>
        <taxon>Microbulbiferaceae</taxon>
        <taxon>Microbulbifer</taxon>
    </lineage>
</organism>
<evidence type="ECO:0000256" key="1">
    <source>
        <dbReference type="ARBA" id="ARBA00004141"/>
    </source>
</evidence>
<feature type="transmembrane region" description="Helical" evidence="5">
    <location>
        <begin position="56"/>
        <end position="73"/>
    </location>
</feature>
<feature type="domain" description="Peptidase S54 rhomboid" evidence="6">
    <location>
        <begin position="44"/>
        <end position="173"/>
    </location>
</feature>
<dbReference type="RefSeq" id="WP_252464017.1">
    <property type="nucleotide sequence ID" value="NZ_JALBWM010000002.1"/>
</dbReference>
<evidence type="ECO:0000256" key="4">
    <source>
        <dbReference type="ARBA" id="ARBA00023136"/>
    </source>
</evidence>
<dbReference type="Pfam" id="PF01694">
    <property type="entry name" value="Rhomboid"/>
    <property type="match status" value="1"/>
</dbReference>
<dbReference type="InterPro" id="IPR035952">
    <property type="entry name" value="Rhomboid-like_sf"/>
</dbReference>